<dbReference type="KEGG" id="eps:L0Y14_09590"/>
<evidence type="ECO:0000313" key="1">
    <source>
        <dbReference type="EMBL" id="USF86397.1"/>
    </source>
</evidence>
<sequence>MKKLCFVIMGYGKKTDIYSGETYDLDKTYLNIIKPAVEESGLDCVRGDEIQDSGLIDKNMYALLLQAELVIADITTYNPNAIYELGVRHAARPFSTIIIKETHDSIPFDLNHNKIFHYEHMGDDIGATEAQRCVKDLKLLIESVVNNEETDSPFFQYISSIKPYVLPREEFNYIIQELADKEKHIFAIVEKAKNEMASSNFIEAKKFWLKALNKVENEPYFIQQYALSTYKSKEPSERTALQDALNIIFKLEPDSTNDPETLGLTGAIYKRLWLLDKDVEYLNRAIDYYRKGFQINNDYYTGENYALCLDFKALSESNDDEKIYYKVEAKKTREKIIFLIEEMLEQDNFEQRNDLKWIYATYSICLLALGKEREEYEKLFYSKLEADWERETYESSKKHIIKLNK</sequence>
<dbReference type="InterPro" id="IPR046880">
    <property type="entry name" value="TPR-S"/>
</dbReference>
<dbReference type="RefSeq" id="WP_251859179.1">
    <property type="nucleotide sequence ID" value="NZ_CP090569.1"/>
</dbReference>
<dbReference type="EMBL" id="CP090569">
    <property type="protein sequence ID" value="USF86397.1"/>
    <property type="molecule type" value="Genomic_DNA"/>
</dbReference>
<name>A0A9J6ZUL6_9GAMM</name>
<dbReference type="Proteomes" id="UP001056649">
    <property type="component" value="Chromosome"/>
</dbReference>
<keyword evidence="2" id="KW-1185">Reference proteome</keyword>
<reference evidence="1" key="1">
    <citation type="journal article" date="2022" name="Mol. Ecol. Resour.">
        <title>The complete and closed genome of the facultative generalist Candidatus Endoriftia persephone from deep-sea hydrothermal vents.</title>
        <authorList>
            <person name="de Oliveira A.L."/>
            <person name="Srivastava A."/>
            <person name="Espada-Hinojosa S."/>
            <person name="Bright M."/>
        </authorList>
    </citation>
    <scope>NUCLEOTIDE SEQUENCE</scope>
    <source>
        <strain evidence="1">Tica-EPR-9o50.N</strain>
    </source>
</reference>
<dbReference type="Pfam" id="PF20308">
    <property type="entry name" value="TPR-S"/>
    <property type="match status" value="1"/>
</dbReference>
<protein>
    <submittedName>
        <fullName evidence="1">DUF4071 domain-containing protein</fullName>
    </submittedName>
</protein>
<evidence type="ECO:0000313" key="2">
    <source>
        <dbReference type="Proteomes" id="UP001056649"/>
    </source>
</evidence>
<dbReference type="AlphaFoldDB" id="A0A9J6ZUL6"/>
<accession>A0A9J6ZUL6</accession>
<organism evidence="1 2">
    <name type="scientific">Candidatus Endoriftia persephonae</name>
    <dbReference type="NCBI Taxonomy" id="393765"/>
    <lineage>
        <taxon>Bacteria</taxon>
        <taxon>Pseudomonadati</taxon>
        <taxon>Pseudomonadota</taxon>
        <taxon>Gammaproteobacteria</taxon>
        <taxon>Chromatiales</taxon>
        <taxon>Sedimenticolaceae</taxon>
        <taxon>Candidatus Endoriftia</taxon>
    </lineage>
</organism>
<proteinExistence type="predicted"/>
<gene>
    <name evidence="1" type="ORF">L0Y14_09590</name>
</gene>